<evidence type="ECO:0000313" key="3">
    <source>
        <dbReference type="Proteomes" id="UP000050525"/>
    </source>
</evidence>
<gene>
    <name evidence="2" type="ORF">Y1Q_0000822</name>
</gene>
<comment type="caution">
    <text evidence="2">The sequence shown here is derived from an EMBL/GenBank/DDBJ whole genome shotgun (WGS) entry which is preliminary data.</text>
</comment>
<proteinExistence type="predicted"/>
<feature type="region of interest" description="Disordered" evidence="1">
    <location>
        <begin position="1"/>
        <end position="39"/>
    </location>
</feature>
<sequence>MAAELQPASAAGFPFPAPVTMEEQDPAGPESRAGAEGERIVPCAVWTGTGRASPRWATPQWVKQERLEEPVRHWQSRIHTRPFPVSAEESDSGWWRLEPEMLMV</sequence>
<reference evidence="2 3" key="1">
    <citation type="journal article" date="2012" name="Genome Biol.">
        <title>Sequencing three crocodilian genomes to illuminate the evolution of archosaurs and amniotes.</title>
        <authorList>
            <person name="St John J.A."/>
            <person name="Braun E.L."/>
            <person name="Isberg S.R."/>
            <person name="Miles L.G."/>
            <person name="Chong A.Y."/>
            <person name="Gongora J."/>
            <person name="Dalzell P."/>
            <person name="Moran C."/>
            <person name="Bed'hom B."/>
            <person name="Abzhanov A."/>
            <person name="Burgess S.C."/>
            <person name="Cooksey A.M."/>
            <person name="Castoe T.A."/>
            <person name="Crawford N.G."/>
            <person name="Densmore L.D."/>
            <person name="Drew J.C."/>
            <person name="Edwards S.V."/>
            <person name="Faircloth B.C."/>
            <person name="Fujita M.K."/>
            <person name="Greenwold M.J."/>
            <person name="Hoffmann F.G."/>
            <person name="Howard J.M."/>
            <person name="Iguchi T."/>
            <person name="Janes D.E."/>
            <person name="Khan S.Y."/>
            <person name="Kohno S."/>
            <person name="de Koning A.J."/>
            <person name="Lance S.L."/>
            <person name="McCarthy F.M."/>
            <person name="McCormack J.E."/>
            <person name="Merchant M.E."/>
            <person name="Peterson D.G."/>
            <person name="Pollock D.D."/>
            <person name="Pourmand N."/>
            <person name="Raney B.J."/>
            <person name="Roessler K.A."/>
            <person name="Sanford J.R."/>
            <person name="Sawyer R.H."/>
            <person name="Schmidt C.J."/>
            <person name="Triplett E.W."/>
            <person name="Tuberville T.D."/>
            <person name="Venegas-Anaya M."/>
            <person name="Howard J.T."/>
            <person name="Jarvis E.D."/>
            <person name="Guillette L.J.Jr."/>
            <person name="Glenn T.C."/>
            <person name="Green R.E."/>
            <person name="Ray D.A."/>
        </authorList>
    </citation>
    <scope>NUCLEOTIDE SEQUENCE [LARGE SCALE GENOMIC DNA]</scope>
    <source>
        <strain evidence="2">KSC_2009_1</strain>
    </source>
</reference>
<accession>A0A151MW35</accession>
<dbReference type="AlphaFoldDB" id="A0A151MW35"/>
<keyword evidence="3" id="KW-1185">Reference proteome</keyword>
<organism evidence="2 3">
    <name type="scientific">Alligator mississippiensis</name>
    <name type="common">American alligator</name>
    <dbReference type="NCBI Taxonomy" id="8496"/>
    <lineage>
        <taxon>Eukaryota</taxon>
        <taxon>Metazoa</taxon>
        <taxon>Chordata</taxon>
        <taxon>Craniata</taxon>
        <taxon>Vertebrata</taxon>
        <taxon>Euteleostomi</taxon>
        <taxon>Archelosauria</taxon>
        <taxon>Archosauria</taxon>
        <taxon>Crocodylia</taxon>
        <taxon>Alligatoridae</taxon>
        <taxon>Alligatorinae</taxon>
        <taxon>Alligator</taxon>
    </lineage>
</organism>
<dbReference type="Proteomes" id="UP000050525">
    <property type="component" value="Unassembled WGS sequence"/>
</dbReference>
<dbReference type="EMBL" id="AKHW03004838">
    <property type="protein sequence ID" value="KYO28658.1"/>
    <property type="molecule type" value="Genomic_DNA"/>
</dbReference>
<protein>
    <submittedName>
        <fullName evidence="2">Uncharacterized protein</fullName>
    </submittedName>
</protein>
<name>A0A151MW35_ALLMI</name>
<evidence type="ECO:0000256" key="1">
    <source>
        <dbReference type="SAM" id="MobiDB-lite"/>
    </source>
</evidence>
<evidence type="ECO:0000313" key="2">
    <source>
        <dbReference type="EMBL" id="KYO28658.1"/>
    </source>
</evidence>